<sequence>MKGLRSALLIAAVALSAAADAGQRCVPLTNVEVLSKAFTLAQLARTELDKTDARVVLLARIGQDLSDYGLTWSHAGFAVRDHPRGRWSVVHELNLCGTATSAVHVQGLANFYGDDLFAYRSVAYRLPAELETRLLPVLTTEAALMTHGAEYRLTAYPFSSKYQNSNGWIIETLAVAMAPEGAVVSRDTAQSWLRSAGYRPTTLDIGWLKRLGGRVLKDIVSFDDHPPAQRWRGQIEVATVDSIFGFLQARLDPARSGPDPLLHFGLPDAEATAAP</sequence>
<dbReference type="RefSeq" id="WP_011767270.1">
    <property type="nucleotide sequence ID" value="NC_008702.1"/>
</dbReference>
<dbReference type="Proteomes" id="UP000002588">
    <property type="component" value="Chromosome"/>
</dbReference>
<accession>A1KBF8</accession>
<dbReference type="KEGG" id="azo:azo3548"/>
<evidence type="ECO:0000256" key="1">
    <source>
        <dbReference type="SAM" id="SignalP"/>
    </source>
</evidence>
<feature type="signal peptide" evidence="1">
    <location>
        <begin position="1"/>
        <end position="21"/>
    </location>
</feature>
<evidence type="ECO:0000313" key="3">
    <source>
        <dbReference type="Proteomes" id="UP000002588"/>
    </source>
</evidence>
<dbReference type="EMBL" id="AM406670">
    <property type="protein sequence ID" value="CAL96164.1"/>
    <property type="molecule type" value="Genomic_DNA"/>
</dbReference>
<dbReference type="AlphaFoldDB" id="A1KBF8"/>
<keyword evidence="3" id="KW-1185">Reference proteome</keyword>
<reference evidence="2 3" key="1">
    <citation type="journal article" date="2006" name="Nat. Biotechnol.">
        <title>Complete genome of the mutualistic, N2-fixing grass endophyte Azoarcus sp. strain BH72.</title>
        <authorList>
            <person name="Krause A."/>
            <person name="Ramakumar A."/>
            <person name="Bartels D."/>
            <person name="Battistoni F."/>
            <person name="Bekel T."/>
            <person name="Boch J."/>
            <person name="Boehm M."/>
            <person name="Friedrich F."/>
            <person name="Hurek T."/>
            <person name="Krause L."/>
            <person name="Linke B."/>
            <person name="McHardy A.C."/>
            <person name="Sarkar A."/>
            <person name="Schneiker S."/>
            <person name="Syed A.A."/>
            <person name="Thauer R."/>
            <person name="Vorhoelter F.-J."/>
            <person name="Weidner S."/>
            <person name="Puehler A."/>
            <person name="Reinhold-Hurek B."/>
            <person name="Kaiser O."/>
            <person name="Goesmann A."/>
        </authorList>
    </citation>
    <scope>NUCLEOTIDE SEQUENCE [LARGE SCALE GENOMIC DNA]</scope>
    <source>
        <strain evidence="2 3">BH72</strain>
    </source>
</reference>
<dbReference type="KEGG" id="aoa:dqs_3691"/>
<dbReference type="STRING" id="62928.azo3548"/>
<name>A1KBF8_AZOSB</name>
<proteinExistence type="predicted"/>
<keyword evidence="1" id="KW-0732">Signal</keyword>
<dbReference type="Pfam" id="PF09916">
    <property type="entry name" value="DUF2145"/>
    <property type="match status" value="1"/>
</dbReference>
<feature type="chain" id="PRO_5002635716" evidence="1">
    <location>
        <begin position="22"/>
        <end position="275"/>
    </location>
</feature>
<dbReference type="HOGENOM" id="CLU_081299_0_0_4"/>
<gene>
    <name evidence="2" type="ordered locus">azo3548</name>
</gene>
<protein>
    <submittedName>
        <fullName evidence="2">Conserved hypothetical secreted protein</fullName>
    </submittedName>
</protein>
<dbReference type="PIRSF" id="PIRSF028477">
    <property type="entry name" value="UCP028477"/>
    <property type="match status" value="1"/>
</dbReference>
<dbReference type="eggNOG" id="COG4727">
    <property type="taxonomic scope" value="Bacteria"/>
</dbReference>
<evidence type="ECO:0000313" key="2">
    <source>
        <dbReference type="EMBL" id="CAL96164.1"/>
    </source>
</evidence>
<dbReference type="InterPro" id="IPR014547">
    <property type="entry name" value="UCP028477"/>
</dbReference>
<organism evidence="2 3">
    <name type="scientific">Azoarcus sp. (strain BH72)</name>
    <dbReference type="NCBI Taxonomy" id="418699"/>
    <lineage>
        <taxon>Bacteria</taxon>
        <taxon>Pseudomonadati</taxon>
        <taxon>Pseudomonadota</taxon>
        <taxon>Betaproteobacteria</taxon>
        <taxon>Rhodocyclales</taxon>
        <taxon>Zoogloeaceae</taxon>
        <taxon>Azoarcus</taxon>
    </lineage>
</organism>
<dbReference type="OrthoDB" id="9000139at2"/>